<evidence type="ECO:0000313" key="2">
    <source>
        <dbReference type="Proteomes" id="UP000005239"/>
    </source>
</evidence>
<proteinExistence type="predicted"/>
<gene>
    <name evidence="1" type="primary">WBGene00281698</name>
</gene>
<accession>A0A2A6BV41</accession>
<dbReference type="AlphaFoldDB" id="A0A2A6BV41"/>
<dbReference type="Proteomes" id="UP000005239">
    <property type="component" value="Unassembled WGS sequence"/>
</dbReference>
<sequence length="63" mass="7417">MAMIFPKYDNVFELPHADYEEWIRYLKVDTVSKRHFLSSVKVIAFALSAIVIAIVFESRLHIF</sequence>
<protein>
    <submittedName>
        <fullName evidence="1">Uncharacterized protein</fullName>
    </submittedName>
</protein>
<reference evidence="1" key="2">
    <citation type="submission" date="2022-06" db="UniProtKB">
        <authorList>
            <consortium name="EnsemblMetazoa"/>
        </authorList>
    </citation>
    <scope>IDENTIFICATION</scope>
    <source>
        <strain evidence="1">PS312</strain>
    </source>
</reference>
<evidence type="ECO:0000313" key="1">
    <source>
        <dbReference type="EnsemblMetazoa" id="PPA43329.1"/>
    </source>
</evidence>
<accession>A0A8R1V0V4</accession>
<keyword evidence="2" id="KW-1185">Reference proteome</keyword>
<reference evidence="2" key="1">
    <citation type="journal article" date="2008" name="Nat. Genet.">
        <title>The Pristionchus pacificus genome provides a unique perspective on nematode lifestyle and parasitism.</title>
        <authorList>
            <person name="Dieterich C."/>
            <person name="Clifton S.W."/>
            <person name="Schuster L.N."/>
            <person name="Chinwalla A."/>
            <person name="Delehaunty K."/>
            <person name="Dinkelacker I."/>
            <person name="Fulton L."/>
            <person name="Fulton R."/>
            <person name="Godfrey J."/>
            <person name="Minx P."/>
            <person name="Mitreva M."/>
            <person name="Roeseler W."/>
            <person name="Tian H."/>
            <person name="Witte H."/>
            <person name="Yang S.P."/>
            <person name="Wilson R.K."/>
            <person name="Sommer R.J."/>
        </authorList>
    </citation>
    <scope>NUCLEOTIDE SEQUENCE [LARGE SCALE GENOMIC DNA]</scope>
    <source>
        <strain evidence="2">PS312</strain>
    </source>
</reference>
<dbReference type="EnsemblMetazoa" id="PPA43329.1">
    <property type="protein sequence ID" value="PPA43329.1"/>
    <property type="gene ID" value="WBGene00281698"/>
</dbReference>
<organism evidence="1 2">
    <name type="scientific">Pristionchus pacificus</name>
    <name type="common">Parasitic nematode worm</name>
    <dbReference type="NCBI Taxonomy" id="54126"/>
    <lineage>
        <taxon>Eukaryota</taxon>
        <taxon>Metazoa</taxon>
        <taxon>Ecdysozoa</taxon>
        <taxon>Nematoda</taxon>
        <taxon>Chromadorea</taxon>
        <taxon>Rhabditida</taxon>
        <taxon>Rhabditina</taxon>
        <taxon>Diplogasteromorpha</taxon>
        <taxon>Diplogasteroidea</taxon>
        <taxon>Neodiplogasteridae</taxon>
        <taxon>Pristionchus</taxon>
    </lineage>
</organism>
<name>A0A2A6BV41_PRIPA</name>